<feature type="compositionally biased region" description="Low complexity" evidence="7">
    <location>
        <begin position="393"/>
        <end position="413"/>
    </location>
</feature>
<dbReference type="STRING" id="1257118.L8H1Q2"/>
<accession>L8H1Q2</accession>
<evidence type="ECO:0000256" key="1">
    <source>
        <dbReference type="ARBA" id="ARBA00004123"/>
    </source>
</evidence>
<dbReference type="InterPro" id="IPR052011">
    <property type="entry name" value="CENP-NAC/CAD_complex"/>
</dbReference>
<keyword evidence="6" id="KW-0137">Centromere</keyword>
<evidence type="ECO:0000256" key="2">
    <source>
        <dbReference type="ARBA" id="ARBA00004584"/>
    </source>
</evidence>
<feature type="region of interest" description="Disordered" evidence="7">
    <location>
        <begin position="359"/>
        <end position="446"/>
    </location>
</feature>
<keyword evidence="4" id="KW-0158">Chromosome</keyword>
<dbReference type="OrthoDB" id="6585699at2759"/>
<proteinExistence type="inferred from homology"/>
<evidence type="ECO:0000313" key="8">
    <source>
        <dbReference type="EMBL" id="ELR19127.1"/>
    </source>
</evidence>
<protein>
    <submittedName>
        <fullName evidence="8">Uncharacterized protein</fullName>
    </submittedName>
</protein>
<dbReference type="VEuPathDB" id="AmoebaDB:ACA1_335900"/>
<feature type="compositionally biased region" description="Polar residues" evidence="7">
    <location>
        <begin position="359"/>
        <end position="369"/>
    </location>
</feature>
<dbReference type="GO" id="GO:0005654">
    <property type="term" value="C:nucleoplasm"/>
    <property type="evidence" value="ECO:0007669"/>
    <property type="project" value="TreeGrafter"/>
</dbReference>
<name>L8H1Q2_ACACF</name>
<dbReference type="AlphaFoldDB" id="L8H1Q2"/>
<dbReference type="PANTHER" id="PTHR46790">
    <property type="entry name" value="CENTROMERE PROTEIN N"/>
    <property type="match status" value="1"/>
</dbReference>
<dbReference type="PANTHER" id="PTHR46790:SF1">
    <property type="entry name" value="CENTROMERE PROTEIN N"/>
    <property type="match status" value="1"/>
</dbReference>
<keyword evidence="5" id="KW-0539">Nucleus</keyword>
<organism evidence="8 9">
    <name type="scientific">Acanthamoeba castellanii (strain ATCC 30010 / Neff)</name>
    <dbReference type="NCBI Taxonomy" id="1257118"/>
    <lineage>
        <taxon>Eukaryota</taxon>
        <taxon>Amoebozoa</taxon>
        <taxon>Discosea</taxon>
        <taxon>Longamoebia</taxon>
        <taxon>Centramoebida</taxon>
        <taxon>Acanthamoebidae</taxon>
        <taxon>Acanthamoeba</taxon>
    </lineage>
</organism>
<dbReference type="InterPro" id="IPR007902">
    <property type="entry name" value="Chl4/mis15/CENP-N"/>
</dbReference>
<feature type="region of interest" description="Disordered" evidence="7">
    <location>
        <begin position="102"/>
        <end position="122"/>
    </location>
</feature>
<gene>
    <name evidence="8" type="ORF">ACA1_335900</name>
</gene>
<dbReference type="GeneID" id="14919932"/>
<evidence type="ECO:0000256" key="6">
    <source>
        <dbReference type="ARBA" id="ARBA00023328"/>
    </source>
</evidence>
<dbReference type="EMBL" id="KB007936">
    <property type="protein sequence ID" value="ELR19127.1"/>
    <property type="molecule type" value="Genomic_DNA"/>
</dbReference>
<dbReference type="Proteomes" id="UP000011083">
    <property type="component" value="Unassembled WGS sequence"/>
</dbReference>
<dbReference type="Pfam" id="PF05238">
    <property type="entry name" value="CENP-N"/>
    <property type="match status" value="1"/>
</dbReference>
<comment type="similarity">
    <text evidence="3">Belongs to the CENP-N/CHL4 family.</text>
</comment>
<evidence type="ECO:0000256" key="5">
    <source>
        <dbReference type="ARBA" id="ARBA00023242"/>
    </source>
</evidence>
<evidence type="ECO:0000256" key="3">
    <source>
        <dbReference type="ARBA" id="ARBA00005566"/>
    </source>
</evidence>
<dbReference type="OMA" id="CRYEDYV"/>
<evidence type="ECO:0000256" key="7">
    <source>
        <dbReference type="SAM" id="MobiDB-lite"/>
    </source>
</evidence>
<dbReference type="GO" id="GO:0007059">
    <property type="term" value="P:chromosome segregation"/>
    <property type="evidence" value="ECO:0007669"/>
    <property type="project" value="InterPro"/>
</dbReference>
<sequence>MERDESSESEEEGEKRGVTYNRLRSILKRISPIEELTTFLTSHKFFQVSSDLANPNRAKSHIISDLRRHLEGEVTEDHVAAADLLLCSLGLRQRTWTTYKLTPRDEQKHTSSSSSPSGADPEQFARRLGEEIELFAPHHLHVQMHNDVLWARLRIAHLGVAVRTHIAYIAYCPRSRAVFASNIAASLHDIIIHALETALSCEVEKTKLHGKNVKALMDMMLNRDGQGPYRDYRADSHPLQQQLSAAAATDESQRRPVPSSPPLPVVVEDAEARHRTEQHLFDAFGSSPMPALDQVNFRIVDSFRGGFELGPRFECSVRFEGPNVLEGIRKLVQLGIAQPPLPHYLANLASLCQNSFDLVNPNPDTGEQNQDAGGAAERQRQRGGKRKERDETTTTTTTSSTASSSTSSSATSAQVHRDEEASQQRRPTTSQREGYGIVQRGEKRRG</sequence>
<dbReference type="KEGG" id="acan:ACA1_335900"/>
<reference evidence="8 9" key="1">
    <citation type="journal article" date="2013" name="Genome Biol.">
        <title>Genome of Acanthamoeba castellanii highlights extensive lateral gene transfer and early evolution of tyrosine kinase signaling.</title>
        <authorList>
            <person name="Clarke M."/>
            <person name="Lohan A.J."/>
            <person name="Liu B."/>
            <person name="Lagkouvardos I."/>
            <person name="Roy S."/>
            <person name="Zafar N."/>
            <person name="Bertelli C."/>
            <person name="Schilde C."/>
            <person name="Kianianmomeni A."/>
            <person name="Burglin T.R."/>
            <person name="Frech C."/>
            <person name="Turcotte B."/>
            <person name="Kopec K.O."/>
            <person name="Synnott J.M."/>
            <person name="Choo C."/>
            <person name="Paponov I."/>
            <person name="Finkler A."/>
            <person name="Soon Heng Tan C."/>
            <person name="Hutchins A.P."/>
            <person name="Weinmeier T."/>
            <person name="Rattei T."/>
            <person name="Chu J.S."/>
            <person name="Gimenez G."/>
            <person name="Irimia M."/>
            <person name="Rigden D.J."/>
            <person name="Fitzpatrick D.A."/>
            <person name="Lorenzo-Morales J."/>
            <person name="Bateman A."/>
            <person name="Chiu C.H."/>
            <person name="Tang P."/>
            <person name="Hegemann P."/>
            <person name="Fromm H."/>
            <person name="Raoult D."/>
            <person name="Greub G."/>
            <person name="Miranda-Saavedra D."/>
            <person name="Chen N."/>
            <person name="Nash P."/>
            <person name="Ginger M.L."/>
            <person name="Horn M."/>
            <person name="Schaap P."/>
            <person name="Caler L."/>
            <person name="Loftus B."/>
        </authorList>
    </citation>
    <scope>NUCLEOTIDE SEQUENCE [LARGE SCALE GENOMIC DNA]</scope>
    <source>
        <strain evidence="8 9">Neff</strain>
    </source>
</reference>
<dbReference type="GO" id="GO:0034080">
    <property type="term" value="P:CENP-A containing chromatin assembly"/>
    <property type="evidence" value="ECO:0007669"/>
    <property type="project" value="InterPro"/>
</dbReference>
<comment type="subcellular location">
    <subcellularLocation>
        <location evidence="2">Chromosome</location>
        <location evidence="2">Centromere</location>
    </subcellularLocation>
    <subcellularLocation>
        <location evidence="1">Nucleus</location>
    </subcellularLocation>
</comment>
<dbReference type="GO" id="GO:0000775">
    <property type="term" value="C:chromosome, centromeric region"/>
    <property type="evidence" value="ECO:0007669"/>
    <property type="project" value="UniProtKB-SubCell"/>
</dbReference>
<keyword evidence="9" id="KW-1185">Reference proteome</keyword>
<evidence type="ECO:0000256" key="4">
    <source>
        <dbReference type="ARBA" id="ARBA00022454"/>
    </source>
</evidence>
<evidence type="ECO:0000313" key="9">
    <source>
        <dbReference type="Proteomes" id="UP000011083"/>
    </source>
</evidence>
<feature type="region of interest" description="Disordered" evidence="7">
    <location>
        <begin position="241"/>
        <end position="264"/>
    </location>
</feature>
<dbReference type="RefSeq" id="XP_004341198.1">
    <property type="nucleotide sequence ID" value="XM_004341150.1"/>
</dbReference>